<protein>
    <submittedName>
        <fullName evidence="3">3-oxoacid CoA-transferase, B subunit</fullName>
    </submittedName>
</protein>
<dbReference type="Pfam" id="PF01144">
    <property type="entry name" value="CoA_trans"/>
    <property type="match status" value="1"/>
</dbReference>
<dbReference type="OrthoDB" id="9778604at2"/>
<dbReference type="Proteomes" id="UP000009875">
    <property type="component" value="Unassembled WGS sequence"/>
</dbReference>
<comment type="caution">
    <text evidence="3">The sequence shown here is derived from an EMBL/GenBank/DDBJ whole genome shotgun (WGS) entry which is preliminary data.</text>
</comment>
<dbReference type="NCBIfam" id="TIGR02428">
    <property type="entry name" value="pcaJ_scoB_fam"/>
    <property type="match status" value="1"/>
</dbReference>
<dbReference type="AlphaFoldDB" id="K9EW54"/>
<dbReference type="STRING" id="883081.HMPREF9698_01148"/>
<gene>
    <name evidence="3" type="ORF">HMPREF9698_01148</name>
</gene>
<dbReference type="PANTHER" id="PTHR13707">
    <property type="entry name" value="KETOACID-COENZYME A TRANSFERASE"/>
    <property type="match status" value="1"/>
</dbReference>
<dbReference type="SUPFAM" id="SSF100950">
    <property type="entry name" value="NagB/RpiA/CoA transferase-like"/>
    <property type="match status" value="1"/>
</dbReference>
<organism evidence="3 4">
    <name type="scientific">Alloiococcus otitis ATCC 51267</name>
    <dbReference type="NCBI Taxonomy" id="883081"/>
    <lineage>
        <taxon>Bacteria</taxon>
        <taxon>Bacillati</taxon>
        <taxon>Bacillota</taxon>
        <taxon>Bacilli</taxon>
        <taxon>Lactobacillales</taxon>
        <taxon>Carnobacteriaceae</taxon>
        <taxon>Alloiococcus</taxon>
    </lineage>
</organism>
<dbReference type="SMART" id="SM00882">
    <property type="entry name" value="CoA_trans"/>
    <property type="match status" value="1"/>
</dbReference>
<dbReference type="HOGENOM" id="CLU_019942_4_1_9"/>
<proteinExistence type="inferred from homology"/>
<evidence type="ECO:0000313" key="3">
    <source>
        <dbReference type="EMBL" id="EKU93400.1"/>
    </source>
</evidence>
<evidence type="ECO:0000256" key="1">
    <source>
        <dbReference type="ARBA" id="ARBA00007047"/>
    </source>
</evidence>
<dbReference type="RefSeq" id="WP_003778280.1">
    <property type="nucleotide sequence ID" value="NZ_JH992959.1"/>
</dbReference>
<dbReference type="InterPro" id="IPR004165">
    <property type="entry name" value="CoA_trans_fam_I"/>
</dbReference>
<dbReference type="InterPro" id="IPR037171">
    <property type="entry name" value="NagB/RpiA_transferase-like"/>
</dbReference>
<dbReference type="EMBL" id="AGXA01000021">
    <property type="protein sequence ID" value="EKU93400.1"/>
    <property type="molecule type" value="Genomic_DNA"/>
</dbReference>
<dbReference type="Gene3D" id="3.40.1080.10">
    <property type="entry name" value="Glutaconate Coenzyme A-transferase"/>
    <property type="match status" value="1"/>
</dbReference>
<dbReference type="PANTHER" id="PTHR13707:SF57">
    <property type="entry name" value="SUCCINYL-COA:3-KETOACID COENZYME A TRANSFERASE SUBUNIT B-RELATED"/>
    <property type="match status" value="1"/>
</dbReference>
<reference evidence="3 4" key="1">
    <citation type="submission" date="2012-09" db="EMBL/GenBank/DDBJ databases">
        <title>The Genome Sequence of Alloiococcus otitis ATCC 51267.</title>
        <authorList>
            <consortium name="The Broad Institute Genome Sequencing Platform"/>
            <person name="Earl A."/>
            <person name="Ward D."/>
            <person name="Feldgarden M."/>
            <person name="Gevers D."/>
            <person name="Huys G."/>
            <person name="Walker B."/>
            <person name="Young S.K."/>
            <person name="Zeng Q."/>
            <person name="Gargeya S."/>
            <person name="Fitzgerald M."/>
            <person name="Haas B."/>
            <person name="Abouelleil A."/>
            <person name="Alvarado L."/>
            <person name="Arachchi H.M."/>
            <person name="Berlin A.M."/>
            <person name="Chapman S.B."/>
            <person name="Goldberg J."/>
            <person name="Griggs A."/>
            <person name="Gujja S."/>
            <person name="Hansen M."/>
            <person name="Howarth C."/>
            <person name="Imamovic A."/>
            <person name="Larimer J."/>
            <person name="McCowen C."/>
            <person name="Montmayeur A."/>
            <person name="Murphy C."/>
            <person name="Neiman D."/>
            <person name="Pearson M."/>
            <person name="Priest M."/>
            <person name="Roberts A."/>
            <person name="Saif S."/>
            <person name="Shea T."/>
            <person name="Sisk P."/>
            <person name="Sykes S."/>
            <person name="Wortman J."/>
            <person name="Nusbaum C."/>
            <person name="Birren B."/>
        </authorList>
    </citation>
    <scope>NUCLEOTIDE SEQUENCE [LARGE SCALE GENOMIC DNA]</scope>
    <source>
        <strain evidence="3 4">ATCC 51267</strain>
    </source>
</reference>
<dbReference type="eggNOG" id="COG2057">
    <property type="taxonomic scope" value="Bacteria"/>
</dbReference>
<dbReference type="GO" id="GO:0008410">
    <property type="term" value="F:CoA-transferase activity"/>
    <property type="evidence" value="ECO:0007669"/>
    <property type="project" value="InterPro"/>
</dbReference>
<dbReference type="InterPro" id="IPR012791">
    <property type="entry name" value="3-oxoacid_CoA-transf_B"/>
</dbReference>
<keyword evidence="2 3" id="KW-0808">Transferase</keyword>
<keyword evidence="4" id="KW-1185">Reference proteome</keyword>
<sequence>MAVALSKEELNNIIAERVAKELQSGDVVNLGIGVPTLVANYVPSDIDVTLHSENGILNLGGSPAEDQVDPNIINAGGQPASVDVGGAFLHSADSFGLVRGGHVDITVLGALQVDEKGNIANYKIPGKLVPGMGGAMDLVAGAKRVIVAMEHTNKGNHKILKQCTLPLTGEGRVSLIVTEMGVFEPTERGLVVVETNPDFTNEEIQEATEAELIFE</sequence>
<dbReference type="PATRIC" id="fig|883081.3.peg.1148"/>
<name>K9EW54_9LACT</name>
<evidence type="ECO:0000313" key="4">
    <source>
        <dbReference type="Proteomes" id="UP000009875"/>
    </source>
</evidence>
<comment type="similarity">
    <text evidence="1">Belongs to the 3-oxoacid CoA-transferase subunit B family.</text>
</comment>
<evidence type="ECO:0000256" key="2">
    <source>
        <dbReference type="ARBA" id="ARBA00022679"/>
    </source>
</evidence>
<accession>K9EW54</accession>